<organism evidence="1 2">
    <name type="scientific">Albidovulum marisflavi</name>
    <dbReference type="NCBI Taxonomy" id="2984159"/>
    <lineage>
        <taxon>Bacteria</taxon>
        <taxon>Pseudomonadati</taxon>
        <taxon>Pseudomonadota</taxon>
        <taxon>Alphaproteobacteria</taxon>
        <taxon>Rhodobacterales</taxon>
        <taxon>Paracoccaceae</taxon>
        <taxon>Albidovulum</taxon>
    </lineage>
</organism>
<evidence type="ECO:0000313" key="2">
    <source>
        <dbReference type="Proteomes" id="UP001652542"/>
    </source>
</evidence>
<keyword evidence="2" id="KW-1185">Reference proteome</keyword>
<sequence>MRLAYVTSLERGVTDRVLAEAANELMKRGLRPAGVVQTNILRPQRFHCDMDLVLLPDGPTINITQDLGANARGCRLDPGALEQAVAQVSARLQGGEADVLILNKFGKHEAEGRGFREPIANALEAGLPVILGVNGLNLDAFLEFSAGCAERLDCTASALVGWVENELALAA</sequence>
<proteinExistence type="predicted"/>
<dbReference type="EMBL" id="JAOWKY010000002">
    <property type="protein sequence ID" value="MCV2869077.1"/>
    <property type="molecule type" value="Genomic_DNA"/>
</dbReference>
<dbReference type="RefSeq" id="WP_263734733.1">
    <property type="nucleotide sequence ID" value="NZ_JAOWKY010000002.1"/>
</dbReference>
<accession>A0ABT2ZDI1</accession>
<name>A0ABT2ZDI1_9RHOB</name>
<comment type="caution">
    <text evidence="1">The sequence shown here is derived from an EMBL/GenBank/DDBJ whole genome shotgun (WGS) entry which is preliminary data.</text>
</comment>
<dbReference type="Proteomes" id="UP001652542">
    <property type="component" value="Unassembled WGS sequence"/>
</dbReference>
<protein>
    <submittedName>
        <fullName evidence="1">DUF2478 domain-containing protein</fullName>
    </submittedName>
</protein>
<gene>
    <name evidence="1" type="ORF">OEW28_10610</name>
</gene>
<dbReference type="InterPro" id="IPR018912">
    <property type="entry name" value="DUF2478"/>
</dbReference>
<dbReference type="Pfam" id="PF10649">
    <property type="entry name" value="DUF2478"/>
    <property type="match status" value="1"/>
</dbReference>
<evidence type="ECO:0000313" key="1">
    <source>
        <dbReference type="EMBL" id="MCV2869077.1"/>
    </source>
</evidence>
<reference evidence="1 2" key="1">
    <citation type="submission" date="2022-10" db="EMBL/GenBank/DDBJ databases">
        <title>Defluviimonas sp. nov., isolated from ocean surface water.</title>
        <authorList>
            <person name="He W."/>
            <person name="Wang L."/>
            <person name="Zhang D.-F."/>
        </authorList>
    </citation>
    <scope>NUCLEOTIDE SEQUENCE [LARGE SCALE GENOMIC DNA]</scope>
    <source>
        <strain evidence="1 2">WL0002</strain>
    </source>
</reference>